<accession>A0ABT5ZC87</accession>
<name>A0ABT5ZC87_9ACTN</name>
<dbReference type="SUPFAM" id="SSF50370">
    <property type="entry name" value="Ricin B-like lectins"/>
    <property type="match status" value="1"/>
</dbReference>
<dbReference type="Pfam" id="PF00652">
    <property type="entry name" value="Ricin_B_lectin"/>
    <property type="match status" value="1"/>
</dbReference>
<dbReference type="InterPro" id="IPR000772">
    <property type="entry name" value="Ricin_B_lectin"/>
</dbReference>
<evidence type="ECO:0000313" key="2">
    <source>
        <dbReference type="EMBL" id="MDF2261457.1"/>
    </source>
</evidence>
<dbReference type="Proteomes" id="UP001220022">
    <property type="component" value="Unassembled WGS sequence"/>
</dbReference>
<dbReference type="Gene3D" id="2.80.10.50">
    <property type="match status" value="1"/>
</dbReference>
<protein>
    <submittedName>
        <fullName evidence="2">Ricin-type beta-trefoil lectin domain protein</fullName>
    </submittedName>
</protein>
<dbReference type="EMBL" id="JARHTQ010000059">
    <property type="protein sequence ID" value="MDF2261457.1"/>
    <property type="molecule type" value="Genomic_DNA"/>
</dbReference>
<dbReference type="InterPro" id="IPR035992">
    <property type="entry name" value="Ricin_B-like_lectins"/>
</dbReference>
<evidence type="ECO:0000259" key="1">
    <source>
        <dbReference type="Pfam" id="PF00652"/>
    </source>
</evidence>
<reference evidence="2 3" key="1">
    <citation type="submission" date="2023-03" db="EMBL/GenBank/DDBJ databases">
        <title>Draft genome sequence of type strain Streptomyces ferralitis JCM 14344.</title>
        <authorList>
            <person name="Klaysubun C."/>
            <person name="Duangmal K."/>
        </authorList>
    </citation>
    <scope>NUCLEOTIDE SEQUENCE [LARGE SCALE GENOMIC DNA]</scope>
    <source>
        <strain evidence="2 3">JCM 14344</strain>
    </source>
</reference>
<dbReference type="PROSITE" id="PS50231">
    <property type="entry name" value="RICIN_B_LECTIN"/>
    <property type="match status" value="1"/>
</dbReference>
<sequence>MCMDVGGDHISNGSPVQIWTCNGTGAQVWRIIGQSLYNPQSGRCLDDPSGQIAQLQIWDCNIGGNANQNWDIVGYDGTL</sequence>
<evidence type="ECO:0000313" key="3">
    <source>
        <dbReference type="Proteomes" id="UP001220022"/>
    </source>
</evidence>
<comment type="caution">
    <text evidence="2">The sequence shown here is derived from an EMBL/GenBank/DDBJ whole genome shotgun (WGS) entry which is preliminary data.</text>
</comment>
<organism evidence="2 3">
    <name type="scientific">Streptantibioticus ferralitis</name>
    <dbReference type="NCBI Taxonomy" id="236510"/>
    <lineage>
        <taxon>Bacteria</taxon>
        <taxon>Bacillati</taxon>
        <taxon>Actinomycetota</taxon>
        <taxon>Actinomycetes</taxon>
        <taxon>Kitasatosporales</taxon>
        <taxon>Streptomycetaceae</taxon>
        <taxon>Streptantibioticus</taxon>
    </lineage>
</organism>
<feature type="domain" description="Ricin B lectin" evidence="1">
    <location>
        <begin position="1"/>
        <end position="70"/>
    </location>
</feature>
<gene>
    <name evidence="2" type="ORF">P2L57_38815</name>
</gene>
<proteinExistence type="predicted"/>
<keyword evidence="3" id="KW-1185">Reference proteome</keyword>